<feature type="transmembrane region" description="Helical" evidence="2">
    <location>
        <begin position="21"/>
        <end position="40"/>
    </location>
</feature>
<reference evidence="4" key="1">
    <citation type="submission" date="2013-10" db="EMBL/GenBank/DDBJ databases">
        <title>Genomic analysis of the causative agents of coccidiosis in chickens.</title>
        <authorList>
            <person name="Reid A.J."/>
            <person name="Blake D."/>
            <person name="Billington K."/>
            <person name="Browne H."/>
            <person name="Dunn M."/>
            <person name="Hung S."/>
            <person name="Kawahara F."/>
            <person name="Miranda-Saavedra D."/>
            <person name="Mourier T."/>
            <person name="Nagra H."/>
            <person name="Otto T.D."/>
            <person name="Rawlings N."/>
            <person name="Sanchez A."/>
            <person name="Sanders M."/>
            <person name="Subramaniam C."/>
            <person name="Tay Y."/>
            <person name="Dear P."/>
            <person name="Doerig C."/>
            <person name="Gruber A."/>
            <person name="Parkinson J."/>
            <person name="Shirley M."/>
            <person name="Wan K.L."/>
            <person name="Berriman M."/>
            <person name="Tomley F."/>
            <person name="Pain A."/>
        </authorList>
    </citation>
    <scope>NUCLEOTIDE SEQUENCE [LARGE SCALE GENOMIC DNA]</scope>
    <source>
        <strain evidence="4">Houghton</strain>
    </source>
</reference>
<dbReference type="SUPFAM" id="SSF56112">
    <property type="entry name" value="Protein kinase-like (PK-like)"/>
    <property type="match status" value="1"/>
</dbReference>
<evidence type="ECO:0000256" key="2">
    <source>
        <dbReference type="SAM" id="Phobius"/>
    </source>
</evidence>
<name>U6KF55_9EIME</name>
<dbReference type="InterPro" id="IPR027916">
    <property type="entry name" value="Kinase-like_dom_ROP"/>
</dbReference>
<keyword evidence="2" id="KW-0472">Membrane</keyword>
<accession>U6KF55</accession>
<evidence type="ECO:0000259" key="3">
    <source>
        <dbReference type="PROSITE" id="PS50011"/>
    </source>
</evidence>
<dbReference type="OrthoDB" id="6513151at2759"/>
<dbReference type="Gene3D" id="1.10.510.10">
    <property type="entry name" value="Transferase(Phosphotransferase) domain 1"/>
    <property type="match status" value="1"/>
</dbReference>
<feature type="region of interest" description="Disordered" evidence="1">
    <location>
        <begin position="65"/>
        <end position="84"/>
    </location>
</feature>
<gene>
    <name evidence="4" type="ORF">EMH_0021060</name>
</gene>
<dbReference type="Proteomes" id="UP000030744">
    <property type="component" value="Unassembled WGS sequence"/>
</dbReference>
<dbReference type="GO" id="GO:0005524">
    <property type="term" value="F:ATP binding"/>
    <property type="evidence" value="ECO:0007669"/>
    <property type="project" value="InterPro"/>
</dbReference>
<dbReference type="AlphaFoldDB" id="U6KF55"/>
<dbReference type="GeneID" id="60403865"/>
<keyword evidence="5" id="KW-1185">Reference proteome</keyword>
<evidence type="ECO:0000256" key="1">
    <source>
        <dbReference type="SAM" id="MobiDB-lite"/>
    </source>
</evidence>
<evidence type="ECO:0000313" key="4">
    <source>
        <dbReference type="EMBL" id="CDJ36584.1"/>
    </source>
</evidence>
<dbReference type="Pfam" id="PF14531">
    <property type="entry name" value="Kinase-like"/>
    <property type="match status" value="1"/>
</dbReference>
<keyword evidence="2" id="KW-1133">Transmembrane helix</keyword>
<dbReference type="EMBL" id="HG736335">
    <property type="protein sequence ID" value="CDJ36584.1"/>
    <property type="molecule type" value="Genomic_DNA"/>
</dbReference>
<proteinExistence type="predicted"/>
<feature type="domain" description="Protein kinase" evidence="3">
    <location>
        <begin position="193"/>
        <end position="498"/>
    </location>
</feature>
<sequence length="505" mass="56729">MLMSGNQGAPGRRRRDSLRRLGHVSILSLIVAFTTGLLLGTQLPSHRVQPAIPVGIPTIKDREEEQLPLETPSPPPSLPEEGEAALGATEVHEASLVGPQLPPYDEWGLPSLNYFEQTLSPVLKQGREEISSLLHTLSLSTDEPDDISKAVQRGAARVLSRGENDELVGMTITLRDVEPIKARTENQYVPRSFLVRRVLSVRTPSIVMEVEDITTGNLHTMRLRWVYGDSIREFEEEEMLVTFMKDRAKAEESIARQASLGTPAHLVATQKGFAVPLYVGNAENVPDAISEGRFYYFRRVQILERLHGEFSFASLITADLSVHAREYIAHRLLHIVLKLQQALLSHNDLDWENIDARPDGSFLLSNFDACIPFGKTVGYNVHLSGKTVEPMLRIRANTSPEDATPYANSDLWSLGMLLYELFTGGDLPYTNNPSRYTEEAVEMAQFLMDMEVQPEELVLKLDAVKCPVRWKQLILKLLHPSNGQRLATWDIFMEFPDLVGHRLPR</sequence>
<dbReference type="GO" id="GO:0004672">
    <property type="term" value="F:protein kinase activity"/>
    <property type="evidence" value="ECO:0007669"/>
    <property type="project" value="InterPro"/>
</dbReference>
<reference evidence="4" key="2">
    <citation type="submission" date="2013-10" db="EMBL/GenBank/DDBJ databases">
        <authorList>
            <person name="Aslett M."/>
        </authorList>
    </citation>
    <scope>NUCLEOTIDE SEQUENCE [LARGE SCALE GENOMIC DNA]</scope>
    <source>
        <strain evidence="4">Houghton</strain>
    </source>
</reference>
<dbReference type="InterPro" id="IPR000719">
    <property type="entry name" value="Prot_kinase_dom"/>
</dbReference>
<protein>
    <recommendedName>
        <fullName evidence="3">Protein kinase domain-containing protein</fullName>
    </recommendedName>
</protein>
<evidence type="ECO:0000313" key="5">
    <source>
        <dbReference type="Proteomes" id="UP000030744"/>
    </source>
</evidence>
<dbReference type="PROSITE" id="PS50011">
    <property type="entry name" value="PROTEIN_KINASE_DOM"/>
    <property type="match status" value="1"/>
</dbReference>
<dbReference type="RefSeq" id="XP_037878872.1">
    <property type="nucleotide sequence ID" value="XM_038023018.1"/>
</dbReference>
<keyword evidence="2" id="KW-0812">Transmembrane</keyword>
<dbReference type="VEuPathDB" id="ToxoDB:EMH_0021060"/>
<dbReference type="InterPro" id="IPR011009">
    <property type="entry name" value="Kinase-like_dom_sf"/>
</dbReference>
<organism evidence="4 5">
    <name type="scientific">Eimeria mitis</name>
    <dbReference type="NCBI Taxonomy" id="44415"/>
    <lineage>
        <taxon>Eukaryota</taxon>
        <taxon>Sar</taxon>
        <taxon>Alveolata</taxon>
        <taxon>Apicomplexa</taxon>
        <taxon>Conoidasida</taxon>
        <taxon>Coccidia</taxon>
        <taxon>Eucoccidiorida</taxon>
        <taxon>Eimeriorina</taxon>
        <taxon>Eimeriidae</taxon>
        <taxon>Eimeria</taxon>
    </lineage>
</organism>